<evidence type="ECO:0000256" key="1">
    <source>
        <dbReference type="SAM" id="Phobius"/>
    </source>
</evidence>
<reference evidence="2 3" key="1">
    <citation type="journal article" date="2014" name="PLoS Genet.">
        <title>Phylogenetically driven sequencing of extremely halophilic archaea reveals strategies for static and dynamic osmo-response.</title>
        <authorList>
            <person name="Becker E.A."/>
            <person name="Seitzer P.M."/>
            <person name="Tritt A."/>
            <person name="Larsen D."/>
            <person name="Krusor M."/>
            <person name="Yao A.I."/>
            <person name="Wu D."/>
            <person name="Madern D."/>
            <person name="Eisen J.A."/>
            <person name="Darling A.E."/>
            <person name="Facciotti M.T."/>
        </authorList>
    </citation>
    <scope>NUCLEOTIDE SEQUENCE [LARGE SCALE GENOMIC DNA]</scope>
    <source>
        <strain evidence="2 3">JCM 13560</strain>
    </source>
</reference>
<feature type="transmembrane region" description="Helical" evidence="1">
    <location>
        <begin position="111"/>
        <end position="129"/>
    </location>
</feature>
<dbReference type="Proteomes" id="UP000011575">
    <property type="component" value="Unassembled WGS sequence"/>
</dbReference>
<evidence type="ECO:0000313" key="3">
    <source>
        <dbReference type="Proteomes" id="UP000011575"/>
    </source>
</evidence>
<keyword evidence="1" id="KW-0812">Transmembrane</keyword>
<dbReference type="STRING" id="1230454.C461_13536"/>
<keyword evidence="3" id="KW-1185">Reference proteome</keyword>
<keyword evidence="1" id="KW-0472">Membrane</keyword>
<comment type="caution">
    <text evidence="2">The sequence shown here is derived from an EMBL/GenBank/DDBJ whole genome shotgun (WGS) entry which is preliminary data.</text>
</comment>
<dbReference type="PATRIC" id="fig|1230454.4.peg.2722"/>
<dbReference type="EMBL" id="AOJI01000032">
    <property type="protein sequence ID" value="EMA65726.1"/>
    <property type="molecule type" value="Genomic_DNA"/>
</dbReference>
<accession>M0P6N5</accession>
<dbReference type="RefSeq" id="WP_008002094.1">
    <property type="nucleotide sequence ID" value="NZ_AOJI01000032.1"/>
</dbReference>
<gene>
    <name evidence="2" type="ORF">C461_13536</name>
</gene>
<proteinExistence type="predicted"/>
<sequence length="141" mass="14385">MFPLQAGLDPFTALLGTAVGVAFVGAAVGIAFVVYRDAAARGLGRGARLLVSVGAALFAVPVLVAYAVYAPRLGDRATPATRGERVIGWLSASLLFGIIGGAVLSPPDPTAQLGGAATLFVAFAVIFYVPTFRRGPLVPDE</sequence>
<dbReference type="AlphaFoldDB" id="M0P6N5"/>
<name>M0P6N5_9EURY</name>
<evidence type="ECO:0000313" key="2">
    <source>
        <dbReference type="EMBL" id="EMA65726.1"/>
    </source>
</evidence>
<dbReference type="OrthoDB" id="385831at2157"/>
<feature type="transmembrane region" description="Helical" evidence="1">
    <location>
        <begin position="86"/>
        <end position="104"/>
    </location>
</feature>
<organism evidence="2 3">
    <name type="scientific">Halorubrum aidingense JCM 13560</name>
    <dbReference type="NCBI Taxonomy" id="1230454"/>
    <lineage>
        <taxon>Archaea</taxon>
        <taxon>Methanobacteriati</taxon>
        <taxon>Methanobacteriota</taxon>
        <taxon>Stenosarchaea group</taxon>
        <taxon>Halobacteria</taxon>
        <taxon>Halobacteriales</taxon>
        <taxon>Haloferacaceae</taxon>
        <taxon>Halorubrum</taxon>
    </lineage>
</organism>
<feature type="transmembrane region" description="Helical" evidence="1">
    <location>
        <begin position="47"/>
        <end position="66"/>
    </location>
</feature>
<keyword evidence="1" id="KW-1133">Transmembrane helix</keyword>
<protein>
    <submittedName>
        <fullName evidence="2">Uncharacterized protein</fullName>
    </submittedName>
</protein>
<feature type="transmembrane region" description="Helical" evidence="1">
    <location>
        <begin position="12"/>
        <end position="35"/>
    </location>
</feature>